<feature type="transmembrane region" description="Helical" evidence="9">
    <location>
        <begin position="322"/>
        <end position="340"/>
    </location>
</feature>
<evidence type="ECO:0000256" key="4">
    <source>
        <dbReference type="ARBA" id="ARBA00022692"/>
    </source>
</evidence>
<dbReference type="InterPro" id="IPR017871">
    <property type="entry name" value="ABC_transporter-like_CS"/>
</dbReference>
<dbReference type="Gene3D" id="3.40.50.300">
    <property type="entry name" value="P-loop containing nucleotide triphosphate hydrolases"/>
    <property type="match status" value="2"/>
</dbReference>
<dbReference type="SUPFAM" id="SSF90123">
    <property type="entry name" value="ABC transporter transmembrane region"/>
    <property type="match status" value="2"/>
</dbReference>
<dbReference type="InterPro" id="IPR003593">
    <property type="entry name" value="AAA+_ATPase"/>
</dbReference>
<feature type="transmembrane region" description="Helical" evidence="9">
    <location>
        <begin position="107"/>
        <end position="131"/>
    </location>
</feature>
<dbReference type="FunFam" id="1.20.1560.10:FF:000057">
    <property type="entry name" value="ABC multidrug transporter SitT"/>
    <property type="match status" value="1"/>
</dbReference>
<dbReference type="PANTHER" id="PTHR43394:SF27">
    <property type="entry name" value="ATP-DEPENDENT TRANSLOCASE ABCB1-LIKE"/>
    <property type="match status" value="1"/>
</dbReference>
<name>A0A9P8WBT2_9HYPO</name>
<dbReference type="GO" id="GO:0015421">
    <property type="term" value="F:ABC-type oligopeptide transporter activity"/>
    <property type="evidence" value="ECO:0007669"/>
    <property type="project" value="TreeGrafter"/>
</dbReference>
<evidence type="ECO:0000256" key="9">
    <source>
        <dbReference type="SAM" id="Phobius"/>
    </source>
</evidence>
<evidence type="ECO:0000313" key="13">
    <source>
        <dbReference type="Proteomes" id="UP000777438"/>
    </source>
</evidence>
<feature type="transmembrane region" description="Helical" evidence="9">
    <location>
        <begin position="934"/>
        <end position="956"/>
    </location>
</feature>
<dbReference type="CDD" id="cd03249">
    <property type="entry name" value="ABC_MTABC3_MDL1_MDL2"/>
    <property type="match status" value="2"/>
</dbReference>
<dbReference type="Proteomes" id="UP000777438">
    <property type="component" value="Unassembled WGS sequence"/>
</dbReference>
<evidence type="ECO:0000259" key="10">
    <source>
        <dbReference type="PROSITE" id="PS50893"/>
    </source>
</evidence>
<dbReference type="FunFam" id="3.40.50.300:FF:000251">
    <property type="entry name" value="ABC transporter B family member 19"/>
    <property type="match status" value="1"/>
</dbReference>
<evidence type="ECO:0000256" key="8">
    <source>
        <dbReference type="ARBA" id="ARBA00023136"/>
    </source>
</evidence>
<comment type="subcellular location">
    <subcellularLocation>
        <location evidence="1">Membrane</location>
        <topology evidence="1">Multi-pass membrane protein</topology>
    </subcellularLocation>
</comment>
<dbReference type="InterPro" id="IPR039421">
    <property type="entry name" value="Type_1_exporter"/>
</dbReference>
<feature type="transmembrane region" description="Helical" evidence="9">
    <location>
        <begin position="968"/>
        <end position="989"/>
    </location>
</feature>
<accession>A0A9P8WBT2</accession>
<dbReference type="FunFam" id="3.40.50.300:FF:000913">
    <property type="entry name" value="ABC multidrug transporter SitT"/>
    <property type="match status" value="1"/>
</dbReference>
<evidence type="ECO:0000256" key="2">
    <source>
        <dbReference type="ARBA" id="ARBA00007577"/>
    </source>
</evidence>
<feature type="domain" description="ABC transporter" evidence="10">
    <location>
        <begin position="1033"/>
        <end position="1281"/>
    </location>
</feature>
<dbReference type="PROSITE" id="PS50929">
    <property type="entry name" value="ABC_TM1F"/>
    <property type="match status" value="2"/>
</dbReference>
<keyword evidence="4 9" id="KW-0812">Transmembrane</keyword>
<dbReference type="InterPro" id="IPR027417">
    <property type="entry name" value="P-loop_NTPase"/>
</dbReference>
<dbReference type="GO" id="GO:0005743">
    <property type="term" value="C:mitochondrial inner membrane"/>
    <property type="evidence" value="ECO:0007669"/>
    <property type="project" value="TreeGrafter"/>
</dbReference>
<dbReference type="Gene3D" id="1.20.1560.10">
    <property type="entry name" value="ABC transporter type 1, transmembrane domain"/>
    <property type="match status" value="1"/>
</dbReference>
<feature type="transmembrane region" description="Helical" evidence="9">
    <location>
        <begin position="827"/>
        <end position="847"/>
    </location>
</feature>
<dbReference type="GO" id="GO:0090374">
    <property type="term" value="P:oligopeptide export from mitochondrion"/>
    <property type="evidence" value="ECO:0007669"/>
    <property type="project" value="TreeGrafter"/>
</dbReference>
<dbReference type="EMBL" id="JAGPYM010000005">
    <property type="protein sequence ID" value="KAH6894643.1"/>
    <property type="molecule type" value="Genomic_DNA"/>
</dbReference>
<dbReference type="InterPro" id="IPR003439">
    <property type="entry name" value="ABC_transporter-like_ATP-bd"/>
</dbReference>
<reference evidence="12 13" key="1">
    <citation type="journal article" date="2021" name="Nat. Commun.">
        <title>Genetic determinants of endophytism in the Arabidopsis root mycobiome.</title>
        <authorList>
            <person name="Mesny F."/>
            <person name="Miyauchi S."/>
            <person name="Thiergart T."/>
            <person name="Pickel B."/>
            <person name="Atanasova L."/>
            <person name="Karlsson M."/>
            <person name="Huettel B."/>
            <person name="Barry K.W."/>
            <person name="Haridas S."/>
            <person name="Chen C."/>
            <person name="Bauer D."/>
            <person name="Andreopoulos W."/>
            <person name="Pangilinan J."/>
            <person name="LaButti K."/>
            <person name="Riley R."/>
            <person name="Lipzen A."/>
            <person name="Clum A."/>
            <person name="Drula E."/>
            <person name="Henrissat B."/>
            <person name="Kohler A."/>
            <person name="Grigoriev I.V."/>
            <person name="Martin F.M."/>
            <person name="Hacquard S."/>
        </authorList>
    </citation>
    <scope>NUCLEOTIDE SEQUENCE [LARGE SCALE GENOMIC DNA]</scope>
    <source>
        <strain evidence="12 13">MPI-CAGE-CH-0241</strain>
    </source>
</reference>
<feature type="transmembrane region" description="Helical" evidence="9">
    <location>
        <begin position="180"/>
        <end position="200"/>
    </location>
</feature>
<comment type="similarity">
    <text evidence="2">Belongs to the ABC transporter superfamily. ABCB family. Multidrug resistance exporter (TC 3.A.1.201) subfamily.</text>
</comment>
<feature type="transmembrane region" description="Helical" evidence="9">
    <location>
        <begin position="51"/>
        <end position="73"/>
    </location>
</feature>
<dbReference type="Pfam" id="PF00005">
    <property type="entry name" value="ABC_tran"/>
    <property type="match status" value="2"/>
</dbReference>
<feature type="domain" description="ABC transporter" evidence="10">
    <location>
        <begin position="383"/>
        <end position="628"/>
    </location>
</feature>
<feature type="domain" description="ABC transmembrane type-1" evidence="11">
    <location>
        <begin position="58"/>
        <end position="348"/>
    </location>
</feature>
<dbReference type="Pfam" id="PF00664">
    <property type="entry name" value="ABC_membrane"/>
    <property type="match status" value="2"/>
</dbReference>
<dbReference type="SMART" id="SM00382">
    <property type="entry name" value="AAA"/>
    <property type="match status" value="2"/>
</dbReference>
<evidence type="ECO:0000256" key="1">
    <source>
        <dbReference type="ARBA" id="ARBA00004141"/>
    </source>
</evidence>
<comment type="caution">
    <text evidence="12">The sequence shown here is derived from an EMBL/GenBank/DDBJ whole genome shotgun (WGS) entry which is preliminary data.</text>
</comment>
<dbReference type="SUPFAM" id="SSF52540">
    <property type="entry name" value="P-loop containing nucleoside triphosphate hydrolases"/>
    <property type="match status" value="2"/>
</dbReference>
<dbReference type="GO" id="GO:0016887">
    <property type="term" value="F:ATP hydrolysis activity"/>
    <property type="evidence" value="ECO:0007669"/>
    <property type="project" value="InterPro"/>
</dbReference>
<evidence type="ECO:0000313" key="12">
    <source>
        <dbReference type="EMBL" id="KAH6894643.1"/>
    </source>
</evidence>
<dbReference type="GO" id="GO:0005524">
    <property type="term" value="F:ATP binding"/>
    <property type="evidence" value="ECO:0007669"/>
    <property type="project" value="UniProtKB-KW"/>
</dbReference>
<evidence type="ECO:0000256" key="6">
    <source>
        <dbReference type="ARBA" id="ARBA00022840"/>
    </source>
</evidence>
<feature type="transmembrane region" description="Helical" evidence="9">
    <location>
        <begin position="206"/>
        <end position="225"/>
    </location>
</feature>
<dbReference type="PROSITE" id="PS50893">
    <property type="entry name" value="ABC_TRANSPORTER_2"/>
    <property type="match status" value="2"/>
</dbReference>
<evidence type="ECO:0000256" key="3">
    <source>
        <dbReference type="ARBA" id="ARBA00022448"/>
    </source>
</evidence>
<evidence type="ECO:0000256" key="7">
    <source>
        <dbReference type="ARBA" id="ARBA00022989"/>
    </source>
</evidence>
<keyword evidence="7 9" id="KW-1133">Transmembrane helix</keyword>
<feature type="transmembrane region" description="Helical" evidence="9">
    <location>
        <begin position="694"/>
        <end position="715"/>
    </location>
</feature>
<feature type="transmembrane region" description="Helical" evidence="9">
    <location>
        <begin position="284"/>
        <end position="302"/>
    </location>
</feature>
<sequence length="1286" mass="140011">MEHELDTVKQRPGTAEEGDAILSIPSEAAPVSSDEPSGNGFFRVFTYNDTVGWISTSIALVCIVASGVLLPLMNLVFGKFVTVFNGFNTGEKTPHEFRKDVNHYTLYFVYLFVAKLVLVYIWTTIVSINAIRVTRSLRIDFLKQTLRQEIGYFDSSEPGSVSTSLNTGGNLVSQGISEKFGLSVQAATTFFASFVVAFVVQWKLTLITLCIVPFMLIVITICVTIDAKIENKLLATWGEADKLAEEVFASIKNVHAFWAFSKMSGKFETIVDQARTLGKKKPPIYAVMFCVQFFCIYAGYGLAFWQGIRMYHSGEITEPGDIVTVILAVVLAAQGLTAIAPQIMVVSKATASAEDIFKTIDRKSKIDSLSTEGSRPSECHGDIVFHQVEFAYPSRPNVQVLKDLDLIIPANKTTAIVGPSGSGKSTIVSLLERWFSPSDGVITLDGQTIDDLNIQWLRTSVRLVQQEPVLFNGTVFQNVAYGLSGTPQATLPDDEKYKLVKDACKAAYAYEFIERLPKGFETQIGQRGAMLSGGQKQRLAIARSIISNPRVLLLDEATSALDANSERIVQQALDNIAVDRTVVVIAHRLSTIRHADNIVVMANGTILEQGTHTELIDLGGAYSRLVQAQDLGHNNDHEDEAKQETAAYIGDDKIKSLSASSTGLEESHAREPNAETINYNLLKSLAIIIREQKCLWVPFTVLAGAAALGGIMLMISTGGSNPALAVLFSRVLDAFALTGHAMVERGNFYALMFFVMALANLVVYSILGWMSTIISQQIMNFYRHDIFNSVLRQDMAFFDDPDNTTGALVSRLATEPTALQDLLSSNIALILTIIVNLISSCILAIAYGWKLGLVLTFGALPPLVASGYIRIRLEFKLDEAAASRFANSAGIASEAIMAIRTVASLTLEDEILARYEESLRSIARASVTSLVGSMFWYSLSQSMSFLAMALGFWYGGRLISFGEYTPQQFYTAFIAVIFAGEAAAALFTYTTSITQATGAANYVFNLRKGTPADMKDNCPPSHDTSGEQGALALNIQDLEFAYPRRPGTKVLQGVSLSIQPGQFAAFVGASGCGKTTAISLLERFYEPLSGTIFLNGVDTKSAHLGQHRRHIALVQQEPVLYQGSLRENIALGLEESSRDNATDEKILEACRQANIDTFILSLPDGLGTLCGPQGAQFSGGQRQRIAIARALIREPRLLLLDEATSSLDTESERVVQVALDAAAKGEGNGERKRTTVAVAHRLSTIKGADVIVVFSQGHIAEVGSPQELLEKRGMYYRMCLGQSLGA</sequence>
<keyword evidence="3" id="KW-0813">Transport</keyword>
<dbReference type="InterPro" id="IPR036640">
    <property type="entry name" value="ABC1_TM_sf"/>
</dbReference>
<keyword evidence="13" id="KW-1185">Reference proteome</keyword>
<keyword evidence="12" id="KW-0378">Hydrolase</keyword>
<feature type="transmembrane region" description="Helical" evidence="9">
    <location>
        <begin position="748"/>
        <end position="770"/>
    </location>
</feature>
<keyword evidence="8 9" id="KW-0472">Membrane</keyword>
<dbReference type="OrthoDB" id="6500128at2759"/>
<evidence type="ECO:0000256" key="5">
    <source>
        <dbReference type="ARBA" id="ARBA00022741"/>
    </source>
</evidence>
<protein>
    <submittedName>
        <fullName evidence="12">P-loop containing nucleoside triphosphate hydrolase protein</fullName>
    </submittedName>
</protein>
<evidence type="ECO:0000259" key="11">
    <source>
        <dbReference type="PROSITE" id="PS50929"/>
    </source>
</evidence>
<dbReference type="InterPro" id="IPR011527">
    <property type="entry name" value="ABC1_TM_dom"/>
</dbReference>
<dbReference type="PROSITE" id="PS00211">
    <property type="entry name" value="ABC_TRANSPORTER_1"/>
    <property type="match status" value="2"/>
</dbReference>
<gene>
    <name evidence="12" type="ORF">B0T10DRAFT_590312</name>
</gene>
<keyword evidence="5" id="KW-0547">Nucleotide-binding</keyword>
<dbReference type="CDD" id="cd18578">
    <property type="entry name" value="ABC_6TM_Pgp_ABCB1_D2_like"/>
    <property type="match status" value="1"/>
</dbReference>
<dbReference type="CDD" id="cd18577">
    <property type="entry name" value="ABC_6TM_Pgp_ABCB1_D1_like"/>
    <property type="match status" value="1"/>
</dbReference>
<feature type="domain" description="ABC transmembrane type-1" evidence="11">
    <location>
        <begin position="708"/>
        <end position="995"/>
    </location>
</feature>
<organism evidence="12 13">
    <name type="scientific">Thelonectria olida</name>
    <dbReference type="NCBI Taxonomy" id="1576542"/>
    <lineage>
        <taxon>Eukaryota</taxon>
        <taxon>Fungi</taxon>
        <taxon>Dikarya</taxon>
        <taxon>Ascomycota</taxon>
        <taxon>Pezizomycotina</taxon>
        <taxon>Sordariomycetes</taxon>
        <taxon>Hypocreomycetidae</taxon>
        <taxon>Hypocreales</taxon>
        <taxon>Nectriaceae</taxon>
        <taxon>Thelonectria</taxon>
    </lineage>
</organism>
<dbReference type="PANTHER" id="PTHR43394">
    <property type="entry name" value="ATP-DEPENDENT PERMEASE MDL1, MITOCHONDRIAL"/>
    <property type="match status" value="1"/>
</dbReference>
<keyword evidence="6" id="KW-0067">ATP-binding</keyword>
<proteinExistence type="inferred from homology"/>